<evidence type="ECO:0000256" key="4">
    <source>
        <dbReference type="ARBA" id="ARBA00022741"/>
    </source>
</evidence>
<comment type="domain">
    <text evidence="8">The N-terminal domain determines nucleotide recognition and specific binding, while the C-terminal domain determines the specific binding to the target protein.</text>
</comment>
<dbReference type="GO" id="GO:0005737">
    <property type="term" value="C:cytoplasm"/>
    <property type="evidence" value="ECO:0007669"/>
    <property type="project" value="UniProtKB-SubCell"/>
</dbReference>
<accession>A0A2Z6E130</accession>
<dbReference type="KEGG" id="htl:HPTL_2055"/>
<evidence type="ECO:0000256" key="2">
    <source>
        <dbReference type="ARBA" id="ARBA00022679"/>
    </source>
</evidence>
<dbReference type="PANTHER" id="PTHR19136:SF81">
    <property type="entry name" value="MOLYBDENUM COFACTOR GUANYLYLTRANSFERASE"/>
    <property type="match status" value="1"/>
</dbReference>
<keyword evidence="7 8" id="KW-0501">Molybdenum cofactor biosynthesis</keyword>
<comment type="catalytic activity">
    <reaction evidence="8">
        <text>Mo-molybdopterin + GTP + H(+) = Mo-molybdopterin guanine dinucleotide + diphosphate</text>
        <dbReference type="Rhea" id="RHEA:34243"/>
        <dbReference type="ChEBI" id="CHEBI:15378"/>
        <dbReference type="ChEBI" id="CHEBI:33019"/>
        <dbReference type="ChEBI" id="CHEBI:37565"/>
        <dbReference type="ChEBI" id="CHEBI:71302"/>
        <dbReference type="ChEBI" id="CHEBI:71310"/>
        <dbReference type="EC" id="2.7.7.77"/>
    </reaction>
</comment>
<keyword evidence="5 8" id="KW-0460">Magnesium</keyword>
<comment type="function">
    <text evidence="8">Transfers a GMP moiety from GTP to Mo-molybdopterin (Mo-MPT) cofactor (Moco or molybdenum cofactor) to form Mo-molybdopterin guanine dinucleotide (Mo-MGD) cofactor.</text>
</comment>
<dbReference type="HAMAP" id="MF_00316">
    <property type="entry name" value="MobA"/>
    <property type="match status" value="1"/>
</dbReference>
<dbReference type="GO" id="GO:0061603">
    <property type="term" value="F:molybdenum cofactor guanylyltransferase activity"/>
    <property type="evidence" value="ECO:0007669"/>
    <property type="project" value="UniProtKB-EC"/>
</dbReference>
<proteinExistence type="inferred from homology"/>
<feature type="binding site" evidence="8">
    <location>
        <position position="108"/>
    </location>
    <ligand>
        <name>Mg(2+)</name>
        <dbReference type="ChEBI" id="CHEBI:18420"/>
    </ligand>
</feature>
<feature type="binding site" evidence="8">
    <location>
        <begin position="18"/>
        <end position="20"/>
    </location>
    <ligand>
        <name>GTP</name>
        <dbReference type="ChEBI" id="CHEBI:37565"/>
    </ligand>
</feature>
<dbReference type="EC" id="2.7.7.77" evidence="8"/>
<dbReference type="Gene3D" id="3.90.550.10">
    <property type="entry name" value="Spore Coat Polysaccharide Biosynthesis Protein SpsA, Chain A"/>
    <property type="match status" value="1"/>
</dbReference>
<dbReference type="Pfam" id="PF12804">
    <property type="entry name" value="NTP_transf_3"/>
    <property type="match status" value="1"/>
</dbReference>
<dbReference type="CDD" id="cd02503">
    <property type="entry name" value="MobA"/>
    <property type="match status" value="1"/>
</dbReference>
<dbReference type="InterPro" id="IPR025877">
    <property type="entry name" value="MobA-like_NTP_Trfase"/>
</dbReference>
<comment type="subcellular location">
    <subcellularLocation>
        <location evidence="8">Cytoplasm</location>
    </subcellularLocation>
</comment>
<feature type="binding site" evidence="8">
    <location>
        <position position="108"/>
    </location>
    <ligand>
        <name>GTP</name>
        <dbReference type="ChEBI" id="CHEBI:37565"/>
    </ligand>
</feature>
<evidence type="ECO:0000313" key="11">
    <source>
        <dbReference type="Proteomes" id="UP000262004"/>
    </source>
</evidence>
<dbReference type="OrthoDB" id="9788394at2"/>
<feature type="binding site" evidence="8">
    <location>
        <position position="77"/>
    </location>
    <ligand>
        <name>GTP</name>
        <dbReference type="ChEBI" id="CHEBI:37565"/>
    </ligand>
</feature>
<comment type="similarity">
    <text evidence="8">Belongs to the MobA family.</text>
</comment>
<protein>
    <recommendedName>
        <fullName evidence="8">Molybdenum cofactor guanylyltransferase</fullName>
        <shortName evidence="8">MoCo guanylyltransferase</shortName>
        <ecNumber evidence="8">2.7.7.77</ecNumber>
    </recommendedName>
    <alternativeName>
        <fullName evidence="8">GTP:molybdopterin guanylyltransferase</fullName>
    </alternativeName>
    <alternativeName>
        <fullName evidence="8">Mo-MPT guanylyltransferase</fullName>
    </alternativeName>
    <alternativeName>
        <fullName evidence="8">Molybdopterin guanylyltransferase</fullName>
    </alternativeName>
    <alternativeName>
        <fullName evidence="8">Molybdopterin-guanine dinucleotide synthase</fullName>
        <shortName evidence="8">MGD synthase</shortName>
    </alternativeName>
</protein>
<evidence type="ECO:0000259" key="9">
    <source>
        <dbReference type="Pfam" id="PF12804"/>
    </source>
</evidence>
<dbReference type="GO" id="GO:1902758">
    <property type="term" value="P:bis(molybdopterin guanine dinucleotide)molybdenum biosynthetic process"/>
    <property type="evidence" value="ECO:0007669"/>
    <property type="project" value="TreeGrafter"/>
</dbReference>
<dbReference type="Proteomes" id="UP000262004">
    <property type="component" value="Chromosome"/>
</dbReference>
<dbReference type="SUPFAM" id="SSF53448">
    <property type="entry name" value="Nucleotide-diphospho-sugar transferases"/>
    <property type="match status" value="1"/>
</dbReference>
<keyword evidence="10" id="KW-0548">Nucleotidyltransferase</keyword>
<sequence>MSHAEPDPNRPAVTGLILAGGEGRRMGGVDKGWVTWRDKPLIAWAIERLRPQVTQLLVSANRSLERYRALGYPVVSDAPEWRFAGPLAGIAAGLAAAPSEWVVTVPCDAPLLPRDLVARFLAAAHKAGVLARPGVHGAETTHDTLPPVFFAHDGVRAHPVFLLVHRAHLPSLTAFLATNRRRIDAWYGTLPHSAVSFADEPDAFANCNDPESLAQLAATAR</sequence>
<keyword evidence="1 8" id="KW-0963">Cytoplasm</keyword>
<feature type="binding site" evidence="8">
    <location>
        <position position="31"/>
    </location>
    <ligand>
        <name>GTP</name>
        <dbReference type="ChEBI" id="CHEBI:37565"/>
    </ligand>
</feature>
<feature type="domain" description="MobA-like NTP transferase" evidence="9">
    <location>
        <begin position="15"/>
        <end position="182"/>
    </location>
</feature>
<dbReference type="GO" id="GO:0046872">
    <property type="term" value="F:metal ion binding"/>
    <property type="evidence" value="ECO:0007669"/>
    <property type="project" value="UniProtKB-KW"/>
</dbReference>
<evidence type="ECO:0000256" key="5">
    <source>
        <dbReference type="ARBA" id="ARBA00022842"/>
    </source>
</evidence>
<evidence type="ECO:0000256" key="7">
    <source>
        <dbReference type="ARBA" id="ARBA00023150"/>
    </source>
</evidence>
<keyword evidence="3 8" id="KW-0479">Metal-binding</keyword>
<name>A0A2Z6E130_HYDTE</name>
<dbReference type="InterPro" id="IPR029044">
    <property type="entry name" value="Nucleotide-diphossugar_trans"/>
</dbReference>
<dbReference type="RefSeq" id="WP_119335948.1">
    <property type="nucleotide sequence ID" value="NZ_AP018558.1"/>
</dbReference>
<reference evidence="10 11" key="1">
    <citation type="submission" date="2018-04" db="EMBL/GenBank/DDBJ databases">
        <title>Complete genome sequence of Hydrogenophilus thermoluteolus TH-1.</title>
        <authorList>
            <person name="Arai H."/>
        </authorList>
    </citation>
    <scope>NUCLEOTIDE SEQUENCE [LARGE SCALE GENOMIC DNA]</scope>
    <source>
        <strain evidence="10 11">TH-1</strain>
    </source>
</reference>
<keyword evidence="2 8" id="KW-0808">Transferase</keyword>
<comment type="cofactor">
    <cofactor evidence="8">
        <name>Mg(2+)</name>
        <dbReference type="ChEBI" id="CHEBI:18420"/>
    </cofactor>
</comment>
<gene>
    <name evidence="8" type="primary">mobA</name>
    <name evidence="10" type="ORF">HPTL_2055</name>
</gene>
<comment type="subunit">
    <text evidence="8">Monomer.</text>
</comment>
<keyword evidence="4 8" id="KW-0547">Nucleotide-binding</keyword>
<evidence type="ECO:0000256" key="8">
    <source>
        <dbReference type="HAMAP-Rule" id="MF_00316"/>
    </source>
</evidence>
<evidence type="ECO:0000256" key="1">
    <source>
        <dbReference type="ARBA" id="ARBA00022490"/>
    </source>
</evidence>
<keyword evidence="11" id="KW-1185">Reference proteome</keyword>
<dbReference type="EMBL" id="AP018558">
    <property type="protein sequence ID" value="BBD78309.1"/>
    <property type="molecule type" value="Genomic_DNA"/>
</dbReference>
<dbReference type="InterPro" id="IPR013482">
    <property type="entry name" value="Molybde_CF_guanTrfase"/>
</dbReference>
<organism evidence="10 11">
    <name type="scientific">Hydrogenophilus thermoluteolus</name>
    <name type="common">Pseudomonas hydrogenothermophila</name>
    <dbReference type="NCBI Taxonomy" id="297"/>
    <lineage>
        <taxon>Bacteria</taxon>
        <taxon>Pseudomonadati</taxon>
        <taxon>Pseudomonadota</taxon>
        <taxon>Hydrogenophilia</taxon>
        <taxon>Hydrogenophilales</taxon>
        <taxon>Hydrogenophilaceae</taxon>
        <taxon>Hydrogenophilus</taxon>
    </lineage>
</organism>
<dbReference type="PANTHER" id="PTHR19136">
    <property type="entry name" value="MOLYBDENUM COFACTOR GUANYLYLTRANSFERASE"/>
    <property type="match status" value="1"/>
</dbReference>
<keyword evidence="6 8" id="KW-0342">GTP-binding</keyword>
<comment type="caution">
    <text evidence="8">Lacks conserved residue(s) required for the propagation of feature annotation.</text>
</comment>
<evidence type="ECO:0000256" key="3">
    <source>
        <dbReference type="ARBA" id="ARBA00022723"/>
    </source>
</evidence>
<dbReference type="AlphaFoldDB" id="A0A2Z6E130"/>
<dbReference type="GO" id="GO:0005525">
    <property type="term" value="F:GTP binding"/>
    <property type="evidence" value="ECO:0007669"/>
    <property type="project" value="UniProtKB-UniRule"/>
</dbReference>
<dbReference type="NCBIfam" id="TIGR02665">
    <property type="entry name" value="molyb_mobA"/>
    <property type="match status" value="1"/>
</dbReference>
<evidence type="ECO:0000256" key="6">
    <source>
        <dbReference type="ARBA" id="ARBA00023134"/>
    </source>
</evidence>
<evidence type="ECO:0000313" key="10">
    <source>
        <dbReference type="EMBL" id="BBD78309.1"/>
    </source>
</evidence>